<reference evidence="1 2" key="1">
    <citation type="submission" date="2016-10" db="EMBL/GenBank/DDBJ databases">
        <authorList>
            <person name="Varghese N."/>
            <person name="Submissions S."/>
        </authorList>
    </citation>
    <scope>NUCLEOTIDE SEQUENCE [LARGE SCALE GENOMIC DNA]</scope>
    <source>
        <strain evidence="1 2">DSM 17997</strain>
    </source>
</reference>
<organism evidence="1 2">
    <name type="scientific">Rhodonellum ikkaensis</name>
    <dbReference type="NCBI Taxonomy" id="336829"/>
    <lineage>
        <taxon>Bacteria</taxon>
        <taxon>Pseudomonadati</taxon>
        <taxon>Bacteroidota</taxon>
        <taxon>Cytophagia</taxon>
        <taxon>Cytophagales</taxon>
        <taxon>Cytophagaceae</taxon>
        <taxon>Rhodonellum</taxon>
    </lineage>
</organism>
<protein>
    <submittedName>
        <fullName evidence="1">Uncharacterized protein</fullName>
    </submittedName>
</protein>
<keyword evidence="2" id="KW-1185">Reference proteome</keyword>
<proteinExistence type="predicted"/>
<dbReference type="EMBL" id="FNQC01000007">
    <property type="protein sequence ID" value="SDZ21156.1"/>
    <property type="molecule type" value="Genomic_DNA"/>
</dbReference>
<evidence type="ECO:0000313" key="1">
    <source>
        <dbReference type="EMBL" id="SDZ21156.1"/>
    </source>
</evidence>
<sequence>MNQEKTISRQELTEFYEPLLKGYSESFKTKINTIENITKTVFNDANEVTIDQLKDFCHTSNDNFLKSMIDRLIGVREIIYCRENNLELKMLAVWRLISNSIRLIPSEFTISSIGSQGFLSIPLYKTDKPLEAFDFIRLHIWDDSLDKYMDLQKCEDFSIHSHTFFAKSWIITGQIINNRYEFDLNSSNSKHSFFEVVYNDSLNQVNQHSSKAVNKGKNAELIKVSEEIHYESGYYEIKPSKLHKSGHKNSPLCSATFFSFTGKDGLGKSFVIGPKEITESEINRKMNIDPIYLLDKIDKQL</sequence>
<gene>
    <name evidence="1" type="ORF">SAMN05444412_107219</name>
</gene>
<dbReference type="RefSeq" id="WP_019597843.1">
    <property type="nucleotide sequence ID" value="NZ_FNQC01000007.1"/>
</dbReference>
<accession>A0A1H3R6E8</accession>
<dbReference type="Proteomes" id="UP000199663">
    <property type="component" value="Unassembled WGS sequence"/>
</dbReference>
<comment type="caution">
    <text evidence="1">The sequence shown here is derived from an EMBL/GenBank/DDBJ whole genome shotgun (WGS) entry which is preliminary data.</text>
</comment>
<evidence type="ECO:0000313" key="2">
    <source>
        <dbReference type="Proteomes" id="UP000199663"/>
    </source>
</evidence>
<name>A0A1H3R6E8_9BACT</name>